<proteinExistence type="predicted"/>
<reference evidence="7 8" key="1">
    <citation type="submission" date="2019-02" db="EMBL/GenBank/DDBJ databases">
        <title>Genomic Encyclopedia of Type Strains, Phase IV (KMG-IV): sequencing the most valuable type-strain genomes for metagenomic binning, comparative biology and taxonomic classification.</title>
        <authorList>
            <person name="Goeker M."/>
        </authorList>
    </citation>
    <scope>NUCLEOTIDE SEQUENCE [LARGE SCALE GENOMIC DNA]</scope>
    <source>
        <strain evidence="7 8">DSM 101727</strain>
    </source>
</reference>
<dbReference type="GO" id="GO:0006825">
    <property type="term" value="P:copper ion transport"/>
    <property type="evidence" value="ECO:0007669"/>
    <property type="project" value="InterPro"/>
</dbReference>
<organism evidence="7 8">
    <name type="scientific">Herbihabitans rhizosphaerae</name>
    <dbReference type="NCBI Taxonomy" id="1872711"/>
    <lineage>
        <taxon>Bacteria</taxon>
        <taxon>Bacillati</taxon>
        <taxon>Actinomycetota</taxon>
        <taxon>Actinomycetes</taxon>
        <taxon>Pseudonocardiales</taxon>
        <taxon>Pseudonocardiaceae</taxon>
        <taxon>Herbihabitans</taxon>
    </lineage>
</organism>
<dbReference type="Pfam" id="PF04234">
    <property type="entry name" value="CopC"/>
    <property type="match status" value="1"/>
</dbReference>
<dbReference type="Proteomes" id="UP000294257">
    <property type="component" value="Unassembled WGS sequence"/>
</dbReference>
<dbReference type="InterPro" id="IPR032694">
    <property type="entry name" value="CopC/D"/>
</dbReference>
<gene>
    <name evidence="7" type="ORF">EV193_115135</name>
</gene>
<evidence type="ECO:0000256" key="5">
    <source>
        <dbReference type="SAM" id="Phobius"/>
    </source>
</evidence>
<keyword evidence="3" id="KW-0732">Signal</keyword>
<keyword evidence="8" id="KW-1185">Reference proteome</keyword>
<comment type="subcellular location">
    <subcellularLocation>
        <location evidence="1">Cell envelope</location>
    </subcellularLocation>
</comment>
<dbReference type="InterPro" id="IPR014755">
    <property type="entry name" value="Cu-Rt/internalin_Ig-like"/>
</dbReference>
<dbReference type="PANTHER" id="PTHR34820">
    <property type="entry name" value="INNER MEMBRANE PROTEIN YEBZ"/>
    <property type="match status" value="1"/>
</dbReference>
<dbReference type="InterPro" id="IPR007348">
    <property type="entry name" value="CopC_dom"/>
</dbReference>
<evidence type="ECO:0000313" key="8">
    <source>
        <dbReference type="Proteomes" id="UP000294257"/>
    </source>
</evidence>
<keyword evidence="5" id="KW-0472">Membrane</keyword>
<dbReference type="AlphaFoldDB" id="A0A4Q7KDN3"/>
<dbReference type="GO" id="GO:0046688">
    <property type="term" value="P:response to copper ion"/>
    <property type="evidence" value="ECO:0007669"/>
    <property type="project" value="InterPro"/>
</dbReference>
<dbReference type="GO" id="GO:0042597">
    <property type="term" value="C:periplasmic space"/>
    <property type="evidence" value="ECO:0007669"/>
    <property type="project" value="InterPro"/>
</dbReference>
<name>A0A4Q7KDN3_9PSEU</name>
<comment type="caution">
    <text evidence="7">The sequence shown here is derived from an EMBL/GenBank/DDBJ whole genome shotgun (WGS) entry which is preliminary data.</text>
</comment>
<evidence type="ECO:0000256" key="3">
    <source>
        <dbReference type="ARBA" id="ARBA00022729"/>
    </source>
</evidence>
<evidence type="ECO:0000256" key="2">
    <source>
        <dbReference type="ARBA" id="ARBA00022723"/>
    </source>
</evidence>
<evidence type="ECO:0000313" key="7">
    <source>
        <dbReference type="EMBL" id="RZS31256.1"/>
    </source>
</evidence>
<keyword evidence="5" id="KW-0812">Transmembrane</keyword>
<dbReference type="SUPFAM" id="SSF81296">
    <property type="entry name" value="E set domains"/>
    <property type="match status" value="1"/>
</dbReference>
<keyword evidence="2" id="KW-0479">Metal-binding</keyword>
<feature type="transmembrane region" description="Helical" evidence="5">
    <location>
        <begin position="165"/>
        <end position="187"/>
    </location>
</feature>
<accession>A0A4Q7KDN3</accession>
<evidence type="ECO:0000256" key="1">
    <source>
        <dbReference type="ARBA" id="ARBA00004196"/>
    </source>
</evidence>
<keyword evidence="5" id="KW-1133">Transmembrane helix</keyword>
<feature type="domain" description="CopC" evidence="6">
    <location>
        <begin position="33"/>
        <end position="126"/>
    </location>
</feature>
<dbReference type="Gene3D" id="2.60.40.1220">
    <property type="match status" value="1"/>
</dbReference>
<keyword evidence="4" id="KW-0186">Copper</keyword>
<evidence type="ECO:0000256" key="4">
    <source>
        <dbReference type="ARBA" id="ARBA00023008"/>
    </source>
</evidence>
<dbReference type="GO" id="GO:0005886">
    <property type="term" value="C:plasma membrane"/>
    <property type="evidence" value="ECO:0007669"/>
    <property type="project" value="TreeGrafter"/>
</dbReference>
<dbReference type="GO" id="GO:0005507">
    <property type="term" value="F:copper ion binding"/>
    <property type="evidence" value="ECO:0007669"/>
    <property type="project" value="InterPro"/>
</dbReference>
<evidence type="ECO:0000259" key="6">
    <source>
        <dbReference type="Pfam" id="PF04234"/>
    </source>
</evidence>
<dbReference type="PANTHER" id="PTHR34820:SF4">
    <property type="entry name" value="INNER MEMBRANE PROTEIN YEBZ"/>
    <property type="match status" value="1"/>
</dbReference>
<protein>
    <recommendedName>
        <fullName evidence="6">CopC domain-containing protein</fullName>
    </recommendedName>
</protein>
<dbReference type="InterPro" id="IPR014756">
    <property type="entry name" value="Ig_E-set"/>
</dbReference>
<dbReference type="RefSeq" id="WP_130348393.1">
    <property type="nucleotide sequence ID" value="NZ_SGWQ01000015.1"/>
</dbReference>
<dbReference type="EMBL" id="SGWQ01000015">
    <property type="protein sequence ID" value="RZS31256.1"/>
    <property type="molecule type" value="Genomic_DNA"/>
</dbReference>
<sequence>MARSGIVRILGAAAVAAIGWLAIFPGVSQGAAHNVLTSSSPAADETVAAAPSRVTLTFNGPVENRLAEIAVLGPDGARGEAGKAVVEGAVVSAPLRPLAAPGKYTVNYRIVSGDGHPVSGTLAFTLAGGAPVAPVAAAPAAAPVPAPAPQAAPAAEQPADSGVPLWVWLAGAGVLLIAGLFVAFRVAR</sequence>
<dbReference type="GO" id="GO:0030313">
    <property type="term" value="C:cell envelope"/>
    <property type="evidence" value="ECO:0007669"/>
    <property type="project" value="UniProtKB-SubCell"/>
</dbReference>
<dbReference type="OrthoDB" id="5242236at2"/>